<dbReference type="Pfam" id="PF06964">
    <property type="entry name" value="Alpha-L-AF_C"/>
    <property type="match status" value="1"/>
</dbReference>
<feature type="chain" id="PRO_5004788327" description="non-reducing end alpha-L-arabinofuranosidase" evidence="6">
    <location>
        <begin position="21"/>
        <end position="826"/>
    </location>
</feature>
<protein>
    <recommendedName>
        <fullName evidence="3">non-reducing end alpha-L-arabinofuranosidase</fullName>
        <ecNumber evidence="3">3.2.1.55</ecNumber>
    </recommendedName>
</protein>
<dbReference type="SMART" id="SM00813">
    <property type="entry name" value="Alpha-L-AF_C"/>
    <property type="match status" value="1"/>
</dbReference>
<evidence type="ECO:0000313" key="8">
    <source>
        <dbReference type="EMBL" id="AHF14414.1"/>
    </source>
</evidence>
<dbReference type="FunFam" id="3.20.20.80:FF:000090">
    <property type="entry name" value="Alpha-L-arabinofuranosidase A"/>
    <property type="match status" value="1"/>
</dbReference>
<dbReference type="PANTHER" id="PTHR31776:SF26">
    <property type="entry name" value="SECRETED ARABINOSIDASE"/>
    <property type="match status" value="1"/>
</dbReference>
<keyword evidence="5" id="KW-0378">Hydrolase</keyword>
<dbReference type="STRING" id="929713.NIASO_02900"/>
<dbReference type="Pfam" id="PF22847">
    <property type="entry name" value="BT_3657-like_N"/>
    <property type="match status" value="1"/>
</dbReference>
<dbReference type="OrthoDB" id="9758333at2"/>
<dbReference type="Pfam" id="PF02018">
    <property type="entry name" value="CBM_4_9"/>
    <property type="match status" value="1"/>
</dbReference>
<comment type="similarity">
    <text evidence="2">Belongs to the glycosyl hydrolase 51 family.</text>
</comment>
<comment type="catalytic activity">
    <reaction evidence="1">
        <text>Hydrolysis of terminal non-reducing alpha-L-arabinofuranoside residues in alpha-L-arabinosides.</text>
        <dbReference type="EC" id="3.2.1.55"/>
    </reaction>
</comment>
<dbReference type="InterPro" id="IPR017853">
    <property type="entry name" value="GH"/>
</dbReference>
<dbReference type="SUPFAM" id="SSF51445">
    <property type="entry name" value="(Trans)glycosidases"/>
    <property type="match status" value="1"/>
</dbReference>
<dbReference type="InterPro" id="IPR003305">
    <property type="entry name" value="CenC_carb-bd"/>
</dbReference>
<evidence type="ECO:0000256" key="6">
    <source>
        <dbReference type="SAM" id="SignalP"/>
    </source>
</evidence>
<organism evidence="8 9">
    <name type="scientific">Niabella soli DSM 19437</name>
    <dbReference type="NCBI Taxonomy" id="929713"/>
    <lineage>
        <taxon>Bacteria</taxon>
        <taxon>Pseudomonadati</taxon>
        <taxon>Bacteroidota</taxon>
        <taxon>Chitinophagia</taxon>
        <taxon>Chitinophagales</taxon>
        <taxon>Chitinophagaceae</taxon>
        <taxon>Niabella</taxon>
    </lineage>
</organism>
<evidence type="ECO:0000256" key="1">
    <source>
        <dbReference type="ARBA" id="ARBA00001462"/>
    </source>
</evidence>
<evidence type="ECO:0000259" key="7">
    <source>
        <dbReference type="SMART" id="SM00813"/>
    </source>
</evidence>
<dbReference type="KEGG" id="nso:NIASO_02900"/>
<evidence type="ECO:0000313" key="9">
    <source>
        <dbReference type="Proteomes" id="UP000003586"/>
    </source>
</evidence>
<dbReference type="Pfam" id="PF22848">
    <property type="entry name" value="ASD1_dom"/>
    <property type="match status" value="1"/>
</dbReference>
<dbReference type="InterPro" id="IPR010720">
    <property type="entry name" value="Alpha-L-AF_C"/>
</dbReference>
<keyword evidence="9" id="KW-1185">Reference proteome</keyword>
<feature type="signal peptide" evidence="6">
    <location>
        <begin position="1"/>
        <end position="20"/>
    </location>
</feature>
<dbReference type="Gene3D" id="3.20.20.80">
    <property type="entry name" value="Glycosidases"/>
    <property type="match status" value="1"/>
</dbReference>
<dbReference type="PANTHER" id="PTHR31776">
    <property type="entry name" value="ALPHA-L-ARABINOFURANOSIDASE 1"/>
    <property type="match status" value="1"/>
</dbReference>
<dbReference type="RefSeq" id="WP_008583750.1">
    <property type="nucleotide sequence ID" value="NZ_CP007035.1"/>
</dbReference>
<evidence type="ECO:0000256" key="5">
    <source>
        <dbReference type="ARBA" id="ARBA00022801"/>
    </source>
</evidence>
<dbReference type="SUPFAM" id="SSF49785">
    <property type="entry name" value="Galactose-binding domain-like"/>
    <property type="match status" value="1"/>
</dbReference>
<dbReference type="InterPro" id="IPR055133">
    <property type="entry name" value="BT_3657-like_N"/>
</dbReference>
<accession>W0EYZ0</accession>
<dbReference type="EC" id="3.2.1.55" evidence="3"/>
<evidence type="ECO:0000256" key="3">
    <source>
        <dbReference type="ARBA" id="ARBA00012670"/>
    </source>
</evidence>
<name>W0EYZ0_9BACT</name>
<dbReference type="GO" id="GO:0046373">
    <property type="term" value="P:L-arabinose metabolic process"/>
    <property type="evidence" value="ECO:0007669"/>
    <property type="project" value="InterPro"/>
</dbReference>
<dbReference type="InterPro" id="IPR051563">
    <property type="entry name" value="Glycosyl_Hydrolase_51"/>
</dbReference>
<dbReference type="InterPro" id="IPR055235">
    <property type="entry name" value="ASD1_cat"/>
</dbReference>
<dbReference type="HOGENOM" id="CLU_010060_2_1_10"/>
<dbReference type="GO" id="GO:0046556">
    <property type="term" value="F:alpha-L-arabinofuranosidase activity"/>
    <property type="evidence" value="ECO:0007669"/>
    <property type="project" value="UniProtKB-EC"/>
</dbReference>
<dbReference type="eggNOG" id="COG3534">
    <property type="taxonomic scope" value="Bacteria"/>
</dbReference>
<gene>
    <name evidence="8" type="ORF">NIASO_02900</name>
</gene>
<sequence>MRKYGLFILAVVFICFNVKAGTVDSAYLFAYATKANEGRSGLHFAWSRDKAHWQAIGQEYGFLKSDYGRWGSEKRMINPVLFFDKDHRWHCVWSLNNKDGAIAYTESEDLLHWKPQSYYVNEKELVYVSAGKLKVQRSKWQQVTIAEKAETGSLVKLPWSLIDGLIKQVAFSKHRNQLWAETTGEDPVRFASLKPVAITVHPDFSKTKKISNLLFGAFFEDINYAADGGLYAELIQNRDFEYDPADKEGKDAGWNNKKAWSTSGDGIGFTIDSLAPIHPNNKHYAVLSISKPGASLINGGFDGIALKAGAKYKVSLFARILTGGKGTITVRLTDGRGTVYGAAVINALTTSWQKSDAVITVNESISNARLEIIPMINGVLALDMISLFPQQTFKGRTNGMRADLAQTIAELHPRFIRFPGGCVAHGDGIGNIYHWKNTIGPLESRKPQRNLWGYHQSMGLGYYEYFQFCEDIGAAPLPVVAAGVPCQNSGKHGHPLGGQQCGIPLSDMNDYIQEILDLVEWANGAATTKWGKLRAAAGHPEPFSLKYIGIGNEDLISEVFKERFRMIYNAVKKKYPEITVIGTVGPFFEGSDYSEGWKFATQLKVPMVDEHYYVPPGWFIYNQDFYDKYDRAKSKVYVGEYAAHLPGRPSNLETALAEAVHLTALERNGDVVHMSSYAPLLAKEGHTQWRPDLIYFNNTEIKPTTDYYVQQLFGQNAGDEYIPGNIVCSDNDPRVKNRIALSIVKDSATNDVVIKLVNLLPVRVTASLDLDSFKVATSAVTKIILAGRPDAGELKPDRTQGLSLKDIEKIILSPYSFTVLRISGKR</sequence>
<dbReference type="Gene3D" id="2.115.10.20">
    <property type="entry name" value="Glycosyl hydrolase domain, family 43"/>
    <property type="match status" value="1"/>
</dbReference>
<dbReference type="InterPro" id="IPR008979">
    <property type="entry name" value="Galactose-bd-like_sf"/>
</dbReference>
<evidence type="ECO:0000256" key="2">
    <source>
        <dbReference type="ARBA" id="ARBA00007186"/>
    </source>
</evidence>
<feature type="domain" description="Alpha-L-arabinofuranosidase C-terminal" evidence="7">
    <location>
        <begin position="639"/>
        <end position="816"/>
    </location>
</feature>
<evidence type="ECO:0000256" key="4">
    <source>
        <dbReference type="ARBA" id="ARBA00022729"/>
    </source>
</evidence>
<dbReference type="Gene3D" id="2.60.120.260">
    <property type="entry name" value="Galactose-binding domain-like"/>
    <property type="match status" value="1"/>
</dbReference>
<dbReference type="EMBL" id="CP007035">
    <property type="protein sequence ID" value="AHF14414.1"/>
    <property type="molecule type" value="Genomic_DNA"/>
</dbReference>
<keyword evidence="4 6" id="KW-0732">Signal</keyword>
<dbReference type="InterPro" id="IPR023296">
    <property type="entry name" value="Glyco_hydro_beta-prop_sf"/>
</dbReference>
<dbReference type="AlphaFoldDB" id="W0EYZ0"/>
<proteinExistence type="inferred from homology"/>
<dbReference type="Proteomes" id="UP000003586">
    <property type="component" value="Chromosome"/>
</dbReference>
<dbReference type="SUPFAM" id="SSF75005">
    <property type="entry name" value="Arabinanase/levansucrase/invertase"/>
    <property type="match status" value="1"/>
</dbReference>
<reference evidence="8 9" key="1">
    <citation type="submission" date="2013-12" db="EMBL/GenBank/DDBJ databases">
        <authorList>
            <consortium name="DOE Joint Genome Institute"/>
            <person name="Eisen J."/>
            <person name="Huntemann M."/>
            <person name="Han J."/>
            <person name="Chen A."/>
            <person name="Kyrpides N."/>
            <person name="Mavromatis K."/>
            <person name="Markowitz V."/>
            <person name="Palaniappan K."/>
            <person name="Ivanova N."/>
            <person name="Schaumberg A."/>
            <person name="Pati A."/>
            <person name="Liolios K."/>
            <person name="Nordberg H.P."/>
            <person name="Cantor M.N."/>
            <person name="Hua S.X."/>
            <person name="Woyke T."/>
        </authorList>
    </citation>
    <scope>NUCLEOTIDE SEQUENCE [LARGE SCALE GENOMIC DNA]</scope>
    <source>
        <strain evidence="9">DSM 19437</strain>
    </source>
</reference>